<sequence>MRASRLRRPVETSGAELASTRMAALADMDVLNASDAANAGRPAACWLAKIAAQRDFSALRPFLTFLSSSLSSSSSSAASGSSSSSSSARLAVLPSFLSSSFPSSSSSEASGSSSSLRSSSSALRAFLDFCLLSSSSSAADGARPNRCAKLNILFSSLF</sequence>
<accession>A0ABY2SG06</accession>
<dbReference type="EMBL" id="SZPQ01000058">
    <property type="protein sequence ID" value="TKI02888.1"/>
    <property type="molecule type" value="Genomic_DNA"/>
</dbReference>
<reference evidence="1 2" key="1">
    <citation type="submission" date="2019-04" db="EMBL/GenBank/DDBJ databases">
        <authorList>
            <person name="Li M."/>
            <person name="Gao C."/>
        </authorList>
    </citation>
    <scope>NUCLEOTIDE SEQUENCE [LARGE SCALE GENOMIC DNA]</scope>
    <source>
        <strain evidence="1 2">BGMRC 2031</strain>
    </source>
</reference>
<organism evidence="1 2">
    <name type="scientific">Martelella alba</name>
    <dbReference type="NCBI Taxonomy" id="2590451"/>
    <lineage>
        <taxon>Bacteria</taxon>
        <taxon>Pseudomonadati</taxon>
        <taxon>Pseudomonadota</taxon>
        <taxon>Alphaproteobacteria</taxon>
        <taxon>Hyphomicrobiales</taxon>
        <taxon>Aurantimonadaceae</taxon>
        <taxon>Martelella</taxon>
    </lineage>
</organism>
<gene>
    <name evidence="1" type="ORF">FCN80_23545</name>
</gene>
<proteinExistence type="predicted"/>
<dbReference type="Proteomes" id="UP000305202">
    <property type="component" value="Unassembled WGS sequence"/>
</dbReference>
<name>A0ABY2SG06_9HYPH</name>
<comment type="caution">
    <text evidence="1">The sequence shown here is derived from an EMBL/GenBank/DDBJ whole genome shotgun (WGS) entry which is preliminary data.</text>
</comment>
<evidence type="ECO:0000313" key="2">
    <source>
        <dbReference type="Proteomes" id="UP000305202"/>
    </source>
</evidence>
<protein>
    <submittedName>
        <fullName evidence="1">Uncharacterized protein</fullName>
    </submittedName>
</protein>
<keyword evidence="2" id="KW-1185">Reference proteome</keyword>
<evidence type="ECO:0000313" key="1">
    <source>
        <dbReference type="EMBL" id="TKI02888.1"/>
    </source>
</evidence>